<comment type="caution">
    <text evidence="1">The sequence shown here is derived from an EMBL/GenBank/DDBJ whole genome shotgun (WGS) entry which is preliminary data.</text>
</comment>
<protein>
    <submittedName>
        <fullName evidence="1">Uncharacterized protein</fullName>
    </submittedName>
</protein>
<keyword evidence="2" id="KW-1185">Reference proteome</keyword>
<reference evidence="1" key="1">
    <citation type="submission" date="2022-11" db="EMBL/GenBank/DDBJ databases">
        <title>Genome Sequence of Cubamyces cubensis.</title>
        <authorList>
            <person name="Buettner E."/>
        </authorList>
    </citation>
    <scope>NUCLEOTIDE SEQUENCE</scope>
    <source>
        <strain evidence="1">MPL-01</strain>
    </source>
</reference>
<organism evidence="1 2">
    <name type="scientific">Trametes cubensis</name>
    <dbReference type="NCBI Taxonomy" id="1111947"/>
    <lineage>
        <taxon>Eukaryota</taxon>
        <taxon>Fungi</taxon>
        <taxon>Dikarya</taxon>
        <taxon>Basidiomycota</taxon>
        <taxon>Agaricomycotina</taxon>
        <taxon>Agaricomycetes</taxon>
        <taxon>Polyporales</taxon>
        <taxon>Polyporaceae</taxon>
        <taxon>Trametes</taxon>
    </lineage>
</organism>
<dbReference type="EMBL" id="JAPEVG010001176">
    <property type="protein sequence ID" value="KAJ8453754.1"/>
    <property type="molecule type" value="Genomic_DNA"/>
</dbReference>
<evidence type="ECO:0000313" key="1">
    <source>
        <dbReference type="EMBL" id="KAJ8453754.1"/>
    </source>
</evidence>
<accession>A0AAD7TE58</accession>
<evidence type="ECO:0000313" key="2">
    <source>
        <dbReference type="Proteomes" id="UP001215151"/>
    </source>
</evidence>
<sequence length="221" mass="24726">MEHQALSVSQRLMRTSRTGVSHRLLASLKGVSVIWVLCSSAAFDAPMADQVVVTDEQAKLARSRELRRARNQRYREKLKLKEAVTPPSTEVYGTPRGPIILPLTPNPALTTALATFNARLRDWGYEEDRVAFRACLEEEWGAAQKAGDGDLWIGQREAWIRESDVLLDDIEQFLGSGMLEILSHTACSRLWASITSAVFKVQWQVAVLEVFLDVCTSQDVP</sequence>
<proteinExistence type="predicted"/>
<dbReference type="Proteomes" id="UP001215151">
    <property type="component" value="Unassembled WGS sequence"/>
</dbReference>
<name>A0AAD7TE58_9APHY</name>
<gene>
    <name evidence="1" type="ORF">ONZ51_g13421</name>
</gene>
<dbReference type="AlphaFoldDB" id="A0AAD7TE58"/>